<evidence type="ECO:0000256" key="1">
    <source>
        <dbReference type="SAM" id="MobiDB-lite"/>
    </source>
</evidence>
<dbReference type="Proteomes" id="UP000078252">
    <property type="component" value="Unassembled WGS sequence"/>
</dbReference>
<dbReference type="STRING" id="33881.NS184_06350"/>
<feature type="region of interest" description="Disordered" evidence="1">
    <location>
        <begin position="1"/>
        <end position="75"/>
    </location>
</feature>
<protein>
    <submittedName>
        <fullName evidence="2">Uncharacterized protein</fullName>
    </submittedName>
</protein>
<feature type="compositionally biased region" description="Low complexity" evidence="1">
    <location>
        <begin position="49"/>
        <end position="75"/>
    </location>
</feature>
<accession>A0A175RX90</accession>
<sequence>MRLRQSHLRRSLPPPPRRRRSGLEARHAPARRVTSSVSLASSRARGTGPSVSAPPVSVPSVSVPSVSVRPVSLAA</sequence>
<dbReference type="AlphaFoldDB" id="A0A175RX90"/>
<evidence type="ECO:0000313" key="3">
    <source>
        <dbReference type="Proteomes" id="UP000078252"/>
    </source>
</evidence>
<evidence type="ECO:0000313" key="2">
    <source>
        <dbReference type="EMBL" id="KTR08157.1"/>
    </source>
</evidence>
<comment type="caution">
    <text evidence="2">The sequence shown here is derived from an EMBL/GenBank/DDBJ whole genome shotgun (WGS) entry which is preliminary data.</text>
</comment>
<proteinExistence type="predicted"/>
<feature type="compositionally biased region" description="Basic residues" evidence="1">
    <location>
        <begin position="1"/>
        <end position="20"/>
    </location>
</feature>
<name>A0A175RX90_9MICO</name>
<organism evidence="2 3">
    <name type="scientific">Curtobacterium luteum</name>
    <dbReference type="NCBI Taxonomy" id="33881"/>
    <lineage>
        <taxon>Bacteria</taxon>
        <taxon>Bacillati</taxon>
        <taxon>Actinomycetota</taxon>
        <taxon>Actinomycetes</taxon>
        <taxon>Micrococcales</taxon>
        <taxon>Microbacteriaceae</taxon>
        <taxon>Curtobacterium</taxon>
    </lineage>
</organism>
<gene>
    <name evidence="2" type="ORF">NS184_06350</name>
</gene>
<dbReference type="EMBL" id="LDQC01000035">
    <property type="protein sequence ID" value="KTR08157.1"/>
    <property type="molecule type" value="Genomic_DNA"/>
</dbReference>
<reference evidence="2 3" key="1">
    <citation type="journal article" date="2016" name="Front. Microbiol.">
        <title>Genomic Resource of Rice Seed Associated Bacteria.</title>
        <authorList>
            <person name="Midha S."/>
            <person name="Bansal K."/>
            <person name="Sharma S."/>
            <person name="Kumar N."/>
            <person name="Patil P.P."/>
            <person name="Chaudhry V."/>
            <person name="Patil P.B."/>
        </authorList>
    </citation>
    <scope>NUCLEOTIDE SEQUENCE [LARGE SCALE GENOMIC DNA]</scope>
    <source>
        <strain evidence="2 3">NS184</strain>
    </source>
</reference>